<accession>A0A7W7LQJ2</accession>
<sequence>MPHARFCMACGLERPQDAAAKPATAATAAMAAAGPPAAPPAQPALATPATPPTPAVPPVAPAAPTAPPAQASPPLPAQPAPAAPPAQLAQPAPPVHPGHPAPPAPAAQPAPPAQPTPALTGAFAPLAAQAQATVPGEQRSTRRKVVLWVAVGLAAFLVGGAATAGVMLTRGDAGSDGKRKHPAPASSSGPSGSAGPAAPVTIPDRAKAQPPAGYERMTSPEGFTLAVPEGWHRENKGSNQIDYAGPTGLAHLRVGITVHSTQSVSDHFLEMEKVVSKQDGYKRVQFTENTFQGRPGALWEWTYTEQYTGRTIHAIDQAYLDEKGNELAVLFEDREEYWSETHKVFDTALAYWWCGATDFE</sequence>
<gene>
    <name evidence="3" type="ORF">FHS39_003520</name>
</gene>
<feature type="compositionally biased region" description="Pro residues" evidence="1">
    <location>
        <begin position="91"/>
        <end position="115"/>
    </location>
</feature>
<evidence type="ECO:0000256" key="2">
    <source>
        <dbReference type="SAM" id="Phobius"/>
    </source>
</evidence>
<keyword evidence="4" id="KW-1185">Reference proteome</keyword>
<feature type="compositionally biased region" description="Low complexity" evidence="1">
    <location>
        <begin position="183"/>
        <end position="199"/>
    </location>
</feature>
<keyword evidence="2" id="KW-0812">Transmembrane</keyword>
<feature type="region of interest" description="Disordered" evidence="1">
    <location>
        <begin position="172"/>
        <end position="219"/>
    </location>
</feature>
<feature type="transmembrane region" description="Helical" evidence="2">
    <location>
        <begin position="145"/>
        <end position="168"/>
    </location>
</feature>
<reference evidence="3 4" key="1">
    <citation type="submission" date="2020-08" db="EMBL/GenBank/DDBJ databases">
        <title>Genomic Encyclopedia of Type Strains, Phase III (KMG-III): the genomes of soil and plant-associated and newly described type strains.</title>
        <authorList>
            <person name="Whitman W."/>
        </authorList>
    </citation>
    <scope>NUCLEOTIDE SEQUENCE [LARGE SCALE GENOMIC DNA]</scope>
    <source>
        <strain evidence="3 4">CECT 3266</strain>
    </source>
</reference>
<evidence type="ECO:0000313" key="3">
    <source>
        <dbReference type="EMBL" id="MBB4894462.1"/>
    </source>
</evidence>
<comment type="caution">
    <text evidence="3">The sequence shown here is derived from an EMBL/GenBank/DDBJ whole genome shotgun (WGS) entry which is preliminary data.</text>
</comment>
<feature type="compositionally biased region" description="Pro residues" evidence="1">
    <location>
        <begin position="49"/>
        <end position="84"/>
    </location>
</feature>
<dbReference type="Proteomes" id="UP000556084">
    <property type="component" value="Unassembled WGS sequence"/>
</dbReference>
<keyword evidence="2" id="KW-0472">Membrane</keyword>
<keyword evidence="2" id="KW-1133">Transmembrane helix</keyword>
<feature type="compositionally biased region" description="Low complexity" evidence="1">
    <location>
        <begin position="17"/>
        <end position="35"/>
    </location>
</feature>
<protein>
    <recommendedName>
        <fullName evidence="5">Serine/threonine protein kinase</fullName>
    </recommendedName>
</protein>
<dbReference type="RefSeq" id="WP_184350275.1">
    <property type="nucleotide sequence ID" value="NZ_JACHJH010000005.1"/>
</dbReference>
<evidence type="ECO:0008006" key="5">
    <source>
        <dbReference type="Google" id="ProtNLM"/>
    </source>
</evidence>
<feature type="region of interest" description="Disordered" evidence="1">
    <location>
        <begin position="12"/>
        <end position="119"/>
    </location>
</feature>
<dbReference type="EMBL" id="JACHJH010000005">
    <property type="protein sequence ID" value="MBB4894462.1"/>
    <property type="molecule type" value="Genomic_DNA"/>
</dbReference>
<name>A0A7W7LQJ2_9ACTN</name>
<evidence type="ECO:0000313" key="4">
    <source>
        <dbReference type="Proteomes" id="UP000556084"/>
    </source>
</evidence>
<evidence type="ECO:0000256" key="1">
    <source>
        <dbReference type="SAM" id="MobiDB-lite"/>
    </source>
</evidence>
<dbReference type="AlphaFoldDB" id="A0A7W7LQJ2"/>
<proteinExistence type="predicted"/>
<organism evidence="3 4">
    <name type="scientific">Streptomyces olivoverticillatus</name>
    <dbReference type="NCBI Taxonomy" id="66427"/>
    <lineage>
        <taxon>Bacteria</taxon>
        <taxon>Bacillati</taxon>
        <taxon>Actinomycetota</taxon>
        <taxon>Actinomycetes</taxon>
        <taxon>Kitasatosporales</taxon>
        <taxon>Streptomycetaceae</taxon>
        <taxon>Streptomyces</taxon>
    </lineage>
</organism>